<reference evidence="2 3" key="1">
    <citation type="submission" date="2016-06" db="EMBL/GenBank/DDBJ databases">
        <authorList>
            <person name="Kjaerup R.B."/>
            <person name="Dalgaard T.S."/>
            <person name="Juul-Madsen H.R."/>
        </authorList>
    </citation>
    <scope>NUCLEOTIDE SEQUENCE [LARGE SCALE GENOMIC DNA]</scope>
    <source>
        <strain evidence="2 3">GCSL-Mp3</strain>
    </source>
</reference>
<keyword evidence="1" id="KW-0175">Coiled coil</keyword>
<feature type="coiled-coil region" evidence="1">
    <location>
        <begin position="438"/>
        <end position="469"/>
    </location>
</feature>
<dbReference type="RefSeq" id="WP_067424748.1">
    <property type="nucleotide sequence ID" value="NZ_LZEX01000034.1"/>
</dbReference>
<accession>A0A1B8H6Y4</accession>
<comment type="caution">
    <text evidence="2">The sequence shown here is derived from an EMBL/GenBank/DDBJ whole genome shotgun (WGS) entry which is preliminary data.</text>
</comment>
<dbReference type="EMBL" id="LZEX01000034">
    <property type="protein sequence ID" value="OBU04842.1"/>
    <property type="molecule type" value="Genomic_DNA"/>
</dbReference>
<organism evidence="2 3">
    <name type="scientific">Morganella psychrotolerans</name>
    <dbReference type="NCBI Taxonomy" id="368603"/>
    <lineage>
        <taxon>Bacteria</taxon>
        <taxon>Pseudomonadati</taxon>
        <taxon>Pseudomonadota</taxon>
        <taxon>Gammaproteobacteria</taxon>
        <taxon>Enterobacterales</taxon>
        <taxon>Morganellaceae</taxon>
        <taxon>Morganella</taxon>
    </lineage>
</organism>
<evidence type="ECO:0000313" key="3">
    <source>
        <dbReference type="Proteomes" id="UP000092247"/>
    </source>
</evidence>
<evidence type="ECO:0000313" key="2">
    <source>
        <dbReference type="EMBL" id="OBU04842.1"/>
    </source>
</evidence>
<evidence type="ECO:0000256" key="1">
    <source>
        <dbReference type="SAM" id="Coils"/>
    </source>
</evidence>
<dbReference type="Proteomes" id="UP000092247">
    <property type="component" value="Unassembled WGS sequence"/>
</dbReference>
<gene>
    <name evidence="2" type="ORF">AYY17_08075</name>
</gene>
<proteinExistence type="predicted"/>
<sequence>MSYFGLNQIAQNQALDEASRSKQSDDSVGFFDGAFTAPFAGMYTGLVAKPDQALWGLMDSTVSPVARVLNEHFDLNDTSEQFIKNQRKLAEQQVRQLTPDRGTTGTAGQVLFSLFDIGSQAAAASFTGGALGSALTVGGLQGFSDYEKSVADGVAPGVASEKAFGEGVFAAGGVFIPMSLGLRGGGIMAESVGNQLLAKGGSLGKPMSAVAKATPDVLFASGSNVVMGMAQRGYSAKVLGDAGYRELASQYEVFDKQSMAIDAVLGVAFGGLGRYINSRGENTALPEFSGSQIDAALTANQQMHMDIDTAPGVPINAMSMDGHAQAMRKAMSDLVQGDLVDLGSILDGTQFMPANKRTLLDTSIREAIGVIDDGSLISMAKDVQLKELSDQLINRGERENVAGSIHDLNYRIDQKSREIGTINNQNLVGSGRELSHNRTVKQSELRRLNNELTQLKSELEVKQQIAKDNFSGGRFYEARAELSRRKLAAEQSEEALMNYFSTPKPRDRVQITSDEMVQAETLVKGERIDDADSDALSARMAIKNNPDLEIDFIDEAGNTSKVKASDLYSDAVKQAEDAQNDAGLFDVAVNCFLGR</sequence>
<protein>
    <submittedName>
        <fullName evidence="2">Uncharacterized protein</fullName>
    </submittedName>
</protein>
<name>A0A1B8H6Y4_9GAMM</name>
<dbReference type="AlphaFoldDB" id="A0A1B8H6Y4"/>